<gene>
    <name evidence="1" type="ORF">BDR25DRAFT_313811</name>
</gene>
<keyword evidence="2" id="KW-1185">Reference proteome</keyword>
<organism evidence="1 2">
    <name type="scientific">Lindgomyces ingoldianus</name>
    <dbReference type="NCBI Taxonomy" id="673940"/>
    <lineage>
        <taxon>Eukaryota</taxon>
        <taxon>Fungi</taxon>
        <taxon>Dikarya</taxon>
        <taxon>Ascomycota</taxon>
        <taxon>Pezizomycotina</taxon>
        <taxon>Dothideomycetes</taxon>
        <taxon>Pleosporomycetidae</taxon>
        <taxon>Pleosporales</taxon>
        <taxon>Lindgomycetaceae</taxon>
        <taxon>Lindgomyces</taxon>
    </lineage>
</organism>
<evidence type="ECO:0000313" key="1">
    <source>
        <dbReference type="EMBL" id="KAF2471186.1"/>
    </source>
</evidence>
<comment type="caution">
    <text evidence="1">The sequence shown here is derived from an EMBL/GenBank/DDBJ whole genome shotgun (WGS) entry which is preliminary data.</text>
</comment>
<dbReference type="EMBL" id="MU003505">
    <property type="protein sequence ID" value="KAF2471186.1"/>
    <property type="molecule type" value="Genomic_DNA"/>
</dbReference>
<protein>
    <submittedName>
        <fullName evidence="1">Uncharacterized protein</fullName>
    </submittedName>
</protein>
<reference evidence="1" key="1">
    <citation type="journal article" date="2020" name="Stud. Mycol.">
        <title>101 Dothideomycetes genomes: a test case for predicting lifestyles and emergence of pathogens.</title>
        <authorList>
            <person name="Haridas S."/>
            <person name="Albert R."/>
            <person name="Binder M."/>
            <person name="Bloem J."/>
            <person name="Labutti K."/>
            <person name="Salamov A."/>
            <person name="Andreopoulos B."/>
            <person name="Baker S."/>
            <person name="Barry K."/>
            <person name="Bills G."/>
            <person name="Bluhm B."/>
            <person name="Cannon C."/>
            <person name="Castanera R."/>
            <person name="Culley D."/>
            <person name="Daum C."/>
            <person name="Ezra D."/>
            <person name="Gonzalez J."/>
            <person name="Henrissat B."/>
            <person name="Kuo A."/>
            <person name="Liang C."/>
            <person name="Lipzen A."/>
            <person name="Lutzoni F."/>
            <person name="Magnuson J."/>
            <person name="Mondo S."/>
            <person name="Nolan M."/>
            <person name="Ohm R."/>
            <person name="Pangilinan J."/>
            <person name="Park H.-J."/>
            <person name="Ramirez L."/>
            <person name="Alfaro M."/>
            <person name="Sun H."/>
            <person name="Tritt A."/>
            <person name="Yoshinaga Y."/>
            <person name="Zwiers L.-H."/>
            <person name="Turgeon B."/>
            <person name="Goodwin S."/>
            <person name="Spatafora J."/>
            <person name="Crous P."/>
            <person name="Grigoriev I."/>
        </authorList>
    </citation>
    <scope>NUCLEOTIDE SEQUENCE</scope>
    <source>
        <strain evidence="1">ATCC 200398</strain>
    </source>
</reference>
<proteinExistence type="predicted"/>
<accession>A0ACB6QYA3</accession>
<evidence type="ECO:0000313" key="2">
    <source>
        <dbReference type="Proteomes" id="UP000799755"/>
    </source>
</evidence>
<sequence>MSFNILRVWWFFVACALAQHANISNGFNATLTSPISRSSAIDPILSCDREWASYSKSSILAYKPTSEVTMTKVTVYTETVYQTTYTCSSTCGSVCYADVTTTDSTISEITSTQTEVSTKWAKYNGTAPTCTIPSTACKSIWEVWSQSTSVWNTWYNNMGPPESEPPWPYATPGCKHCSQTGCWIQGSGKLQLYYWPVPTTVARDMCTDFPTKGYFDPWQSGKYSNTSYTPITTGPSTVIDGNTYYQGNVYLSIPLGSVTDNCRSTLGGVHSNILLTLASTDIYTNRNDKLGIYPIDYADFNTPYPWSAYKGALQDCLTGMNIKMGPWCTRSVVFQDQFHPIVQLPISMQWVDPAWSGCTLAMALRDPPVALSPVSMVITKPAAAPAQTTPALPPSSPKAVATQTKASDPGRAGHRPGKPEHGDPEDSPRPSGTAGIQNSPTTPIAPVVTIGPTILPLDPNGGGLIIDPGTTIQKGGTAVTISGTTISIGDRSVTLRSPAGVTSIPIGSAGSSAHITVGFQELNFDSAGNLLAVGVTLKQGDPAITIAGSVVSMGVSGILITNPGTGVIKSISLSSLQGMQVINVGDQALTIDPAGNLVLHDGKTLHIGDPAITISGTVISIGTAGVVVTGPTGSTSYIDKVGLGNEYGAGGISVASSLSGASQQLNEASTTSAVQAPSPKGSAGGHKLEWKPPNRPSFQQIDSKAKLRGKLLASRFCSASASDCPCDSRAFLLLNIGQYAQEPGPARQPERAVEPGKIYPSHLQRCLPHPRLPSISTDNCTFSISAG</sequence>
<name>A0ACB6QYA3_9PLEO</name>
<dbReference type="Proteomes" id="UP000799755">
    <property type="component" value="Unassembled WGS sequence"/>
</dbReference>